<dbReference type="RefSeq" id="WP_060608337.1">
    <property type="nucleotide sequence ID" value="NZ_FQZC01000004.1"/>
</dbReference>
<evidence type="ECO:0000256" key="5">
    <source>
        <dbReference type="ARBA" id="ARBA00022692"/>
    </source>
</evidence>
<keyword evidence="7 8" id="KW-0472">Membrane</keyword>
<keyword evidence="4" id="KW-1003">Cell membrane</keyword>
<comment type="caution">
    <text evidence="10">The sequence shown here is derived from an EMBL/GenBank/DDBJ whole genome shotgun (WGS) entry which is preliminary data.</text>
</comment>
<dbReference type="InterPro" id="IPR035906">
    <property type="entry name" value="MetI-like_sf"/>
</dbReference>
<feature type="transmembrane region" description="Helical" evidence="8">
    <location>
        <begin position="12"/>
        <end position="37"/>
    </location>
</feature>
<dbReference type="Proteomes" id="UP000184290">
    <property type="component" value="Unassembled WGS sequence"/>
</dbReference>
<accession>A0ABY1INR7</accession>
<dbReference type="PROSITE" id="PS50928">
    <property type="entry name" value="ABC_TM1"/>
    <property type="match status" value="1"/>
</dbReference>
<dbReference type="PANTHER" id="PTHR42929:SF5">
    <property type="entry name" value="ABC TRANSPORTER PERMEASE PROTEIN"/>
    <property type="match status" value="1"/>
</dbReference>
<feature type="transmembrane region" description="Helical" evidence="8">
    <location>
        <begin position="65"/>
        <end position="89"/>
    </location>
</feature>
<comment type="similarity">
    <text evidence="2">Belongs to the binding-protein-dependent transport system permease family. CysTW subfamily.</text>
</comment>
<feature type="transmembrane region" description="Helical" evidence="8">
    <location>
        <begin position="255"/>
        <end position="276"/>
    </location>
</feature>
<gene>
    <name evidence="10" type="ORF">SAMN02745911_3028</name>
</gene>
<feature type="transmembrane region" description="Helical" evidence="8">
    <location>
        <begin position="196"/>
        <end position="223"/>
    </location>
</feature>
<keyword evidence="3" id="KW-0813">Transport</keyword>
<proteinExistence type="inferred from homology"/>
<evidence type="ECO:0000256" key="8">
    <source>
        <dbReference type="SAM" id="Phobius"/>
    </source>
</evidence>
<sequence>MTVRRSRFGLVLGLPMFLWQAAFFVAPLLFLVAMTFWSVRNFRLRPDFTLANWQAVLSAGFFQNAFVHTFVLSSFAALAVSLLALPVSYALAFKVPSRWRLLLAGLLLVPFFTSFPVRIYSMQIFFSPSGIIHALVTPFGLTAPSILNTPTGTFIGYLTLTAPLVILLQTIALGAVDRTLVQAAHNLGCGRMATVLRIIVPSARVGLVLAAAFAFILCFGDYISPQFLGGSNPPTLSILIADQVKSGNHWPRASVVAVVMILTLTAVLGILMKLAYGRRPS</sequence>
<keyword evidence="6 8" id="KW-1133">Transmembrane helix</keyword>
<dbReference type="EMBL" id="FQZC01000004">
    <property type="protein sequence ID" value="SHJ69454.1"/>
    <property type="molecule type" value="Genomic_DNA"/>
</dbReference>
<name>A0ABY1INR7_9HYPH</name>
<feature type="domain" description="ABC transmembrane type-1" evidence="9">
    <location>
        <begin position="66"/>
        <end position="271"/>
    </location>
</feature>
<keyword evidence="11" id="KW-1185">Reference proteome</keyword>
<evidence type="ECO:0000256" key="2">
    <source>
        <dbReference type="ARBA" id="ARBA00007069"/>
    </source>
</evidence>
<evidence type="ECO:0000256" key="4">
    <source>
        <dbReference type="ARBA" id="ARBA00022475"/>
    </source>
</evidence>
<dbReference type="CDD" id="cd06261">
    <property type="entry name" value="TM_PBP2"/>
    <property type="match status" value="1"/>
</dbReference>
<evidence type="ECO:0000256" key="6">
    <source>
        <dbReference type="ARBA" id="ARBA00022989"/>
    </source>
</evidence>
<keyword evidence="5 8" id="KW-0812">Transmembrane</keyword>
<feature type="transmembrane region" description="Helical" evidence="8">
    <location>
        <begin position="101"/>
        <end position="120"/>
    </location>
</feature>
<evidence type="ECO:0000256" key="3">
    <source>
        <dbReference type="ARBA" id="ARBA00022448"/>
    </source>
</evidence>
<dbReference type="PANTHER" id="PTHR42929">
    <property type="entry name" value="INNER MEMBRANE ABC TRANSPORTER PERMEASE PROTEIN YDCU-RELATED-RELATED"/>
    <property type="match status" value="1"/>
</dbReference>
<evidence type="ECO:0000313" key="10">
    <source>
        <dbReference type="EMBL" id="SHJ69454.1"/>
    </source>
</evidence>
<evidence type="ECO:0000313" key="11">
    <source>
        <dbReference type="Proteomes" id="UP000184290"/>
    </source>
</evidence>
<evidence type="ECO:0000259" key="9">
    <source>
        <dbReference type="PROSITE" id="PS50928"/>
    </source>
</evidence>
<feature type="transmembrane region" description="Helical" evidence="8">
    <location>
        <begin position="154"/>
        <end position="176"/>
    </location>
</feature>
<dbReference type="Gene3D" id="1.10.3720.10">
    <property type="entry name" value="MetI-like"/>
    <property type="match status" value="1"/>
</dbReference>
<dbReference type="SUPFAM" id="SSF161098">
    <property type="entry name" value="MetI-like"/>
    <property type="match status" value="1"/>
</dbReference>
<protein>
    <submittedName>
        <fullName evidence="10">Spermidine/putrescine transport system permease protein</fullName>
    </submittedName>
</protein>
<evidence type="ECO:0000256" key="1">
    <source>
        <dbReference type="ARBA" id="ARBA00004651"/>
    </source>
</evidence>
<dbReference type="InterPro" id="IPR000515">
    <property type="entry name" value="MetI-like"/>
</dbReference>
<evidence type="ECO:0000256" key="7">
    <source>
        <dbReference type="ARBA" id="ARBA00023136"/>
    </source>
</evidence>
<comment type="subcellular location">
    <subcellularLocation>
        <location evidence="1">Cell membrane</location>
        <topology evidence="1">Multi-pass membrane protein</topology>
    </subcellularLocation>
</comment>
<reference evidence="10 11" key="1">
    <citation type="submission" date="2016-11" db="EMBL/GenBank/DDBJ databases">
        <authorList>
            <person name="Varghese N."/>
            <person name="Submissions S."/>
        </authorList>
    </citation>
    <scope>NUCLEOTIDE SEQUENCE [LARGE SCALE GENOMIC DNA]</scope>
    <source>
        <strain evidence="10 11">DSM 21988</strain>
    </source>
</reference>
<organism evidence="10 11">
    <name type="scientific">Aureimonas altamirensis DSM 21988</name>
    <dbReference type="NCBI Taxonomy" id="1121026"/>
    <lineage>
        <taxon>Bacteria</taxon>
        <taxon>Pseudomonadati</taxon>
        <taxon>Pseudomonadota</taxon>
        <taxon>Alphaproteobacteria</taxon>
        <taxon>Hyphomicrobiales</taxon>
        <taxon>Aurantimonadaceae</taxon>
        <taxon>Aureimonas</taxon>
    </lineage>
</organism>